<dbReference type="PANTHER" id="PTHR43792:SF13">
    <property type="entry name" value="ACETYLTRANSFERASE"/>
    <property type="match status" value="1"/>
</dbReference>
<evidence type="ECO:0000259" key="1">
    <source>
        <dbReference type="PROSITE" id="PS51186"/>
    </source>
</evidence>
<dbReference type="Pfam" id="PF13302">
    <property type="entry name" value="Acetyltransf_3"/>
    <property type="match status" value="1"/>
</dbReference>
<accession>A0ABV8CIR7</accession>
<dbReference type="PANTHER" id="PTHR43792">
    <property type="entry name" value="GNAT FAMILY, PUTATIVE (AFU_ORTHOLOGUE AFUA_3G00765)-RELATED-RELATED"/>
    <property type="match status" value="1"/>
</dbReference>
<dbReference type="PROSITE" id="PS51186">
    <property type="entry name" value="GNAT"/>
    <property type="match status" value="1"/>
</dbReference>
<gene>
    <name evidence="2" type="ORF">ACFOSS_00785</name>
</gene>
<organism evidence="2 3">
    <name type="scientific">Pseudaeromonas sharmana</name>
    <dbReference type="NCBI Taxonomy" id="328412"/>
    <lineage>
        <taxon>Bacteria</taxon>
        <taxon>Pseudomonadati</taxon>
        <taxon>Pseudomonadota</taxon>
        <taxon>Gammaproteobacteria</taxon>
        <taxon>Aeromonadales</taxon>
        <taxon>Aeromonadaceae</taxon>
        <taxon>Pseudaeromonas</taxon>
    </lineage>
</organism>
<dbReference type="GO" id="GO:0016746">
    <property type="term" value="F:acyltransferase activity"/>
    <property type="evidence" value="ECO:0007669"/>
    <property type="project" value="UniProtKB-KW"/>
</dbReference>
<dbReference type="SUPFAM" id="SSF55729">
    <property type="entry name" value="Acyl-CoA N-acyltransferases (Nat)"/>
    <property type="match status" value="1"/>
</dbReference>
<dbReference type="EC" id="2.3.-.-" evidence="2"/>
<sequence length="183" mass="20534">MTACLTTTRLNLRRLELAFLHSCLTANYPQAQQWLGAELPAPWLAQWQLMALRHKDMVLDPDYRPWGLRAICHGDSGQMIGHIGFHTAPNPDYLQQLGVRNGIELGYEIYPQWRRQGYAGEALDAMLSLAAQQGVATAILSISPDNLASTALARRRGFIHFTEHQDPEDGLEWVYQLPLTALG</sequence>
<keyword evidence="3" id="KW-1185">Reference proteome</keyword>
<dbReference type="CDD" id="cd04301">
    <property type="entry name" value="NAT_SF"/>
    <property type="match status" value="1"/>
</dbReference>
<dbReference type="InterPro" id="IPR051531">
    <property type="entry name" value="N-acetyltransferase"/>
</dbReference>
<dbReference type="RefSeq" id="WP_377149918.1">
    <property type="nucleotide sequence ID" value="NZ_JBHSAF010000001.1"/>
</dbReference>
<dbReference type="InterPro" id="IPR000182">
    <property type="entry name" value="GNAT_dom"/>
</dbReference>
<proteinExistence type="predicted"/>
<keyword evidence="2" id="KW-0808">Transferase</keyword>
<dbReference type="Gene3D" id="3.40.630.30">
    <property type="match status" value="1"/>
</dbReference>
<evidence type="ECO:0000313" key="2">
    <source>
        <dbReference type="EMBL" id="MFC3912003.1"/>
    </source>
</evidence>
<dbReference type="Proteomes" id="UP001595692">
    <property type="component" value="Unassembled WGS sequence"/>
</dbReference>
<reference evidence="3" key="1">
    <citation type="journal article" date="2019" name="Int. J. Syst. Evol. Microbiol.">
        <title>The Global Catalogue of Microorganisms (GCM) 10K type strain sequencing project: providing services to taxonomists for standard genome sequencing and annotation.</title>
        <authorList>
            <consortium name="The Broad Institute Genomics Platform"/>
            <consortium name="The Broad Institute Genome Sequencing Center for Infectious Disease"/>
            <person name="Wu L."/>
            <person name="Ma J."/>
        </authorList>
    </citation>
    <scope>NUCLEOTIDE SEQUENCE [LARGE SCALE GENOMIC DNA]</scope>
    <source>
        <strain evidence="3">CCUG 54939</strain>
    </source>
</reference>
<keyword evidence="2" id="KW-0012">Acyltransferase</keyword>
<evidence type="ECO:0000313" key="3">
    <source>
        <dbReference type="Proteomes" id="UP001595692"/>
    </source>
</evidence>
<dbReference type="EMBL" id="JBHSAF010000001">
    <property type="protein sequence ID" value="MFC3912003.1"/>
    <property type="molecule type" value="Genomic_DNA"/>
</dbReference>
<dbReference type="InterPro" id="IPR016181">
    <property type="entry name" value="Acyl_CoA_acyltransferase"/>
</dbReference>
<comment type="caution">
    <text evidence="2">The sequence shown here is derived from an EMBL/GenBank/DDBJ whole genome shotgun (WGS) entry which is preliminary data.</text>
</comment>
<name>A0ABV8CIR7_9GAMM</name>
<protein>
    <submittedName>
        <fullName evidence="2">GNAT family N-acetyltransferase</fullName>
        <ecNumber evidence="2">2.3.-.-</ecNumber>
    </submittedName>
</protein>
<feature type="domain" description="N-acetyltransferase" evidence="1">
    <location>
        <begin position="10"/>
        <end position="180"/>
    </location>
</feature>